<gene>
    <name evidence="5" type="ORF">N5B56_10790</name>
</gene>
<dbReference type="PANTHER" id="PTHR33705">
    <property type="entry name" value="PHOSPHOCARRIER PROTEIN HPR"/>
    <property type="match status" value="1"/>
</dbReference>
<evidence type="ECO:0000256" key="1">
    <source>
        <dbReference type="ARBA" id="ARBA00003681"/>
    </source>
</evidence>
<evidence type="ECO:0000256" key="3">
    <source>
        <dbReference type="ARBA" id="ARBA00022597"/>
    </source>
</evidence>
<dbReference type="Pfam" id="PF00381">
    <property type="entry name" value="PTS-HPr"/>
    <property type="match status" value="1"/>
</dbReference>
<protein>
    <recommendedName>
        <fullName evidence="2">Phosphocarrier protein HPr</fullName>
    </recommendedName>
</protein>
<keyword evidence="3" id="KW-0762">Sugar transport</keyword>
<dbReference type="RefSeq" id="WP_022088885.1">
    <property type="nucleotide sequence ID" value="NZ_JAODBU010000011.1"/>
</dbReference>
<keyword evidence="3" id="KW-0813">Transport</keyword>
<reference evidence="5" key="1">
    <citation type="submission" date="2022-09" db="EMBL/GenBank/DDBJ databases">
        <title>Eubacterium sp. LFL-14 isolated from human feces.</title>
        <authorList>
            <person name="Liu F."/>
        </authorList>
    </citation>
    <scope>NUCLEOTIDE SEQUENCE</scope>
    <source>
        <strain evidence="5">LFL-14</strain>
    </source>
</reference>
<proteinExistence type="predicted"/>
<dbReference type="PANTHER" id="PTHR33705:SF1">
    <property type="entry name" value="PHOSPHOCARRIER PROTEIN HPR"/>
    <property type="match status" value="1"/>
</dbReference>
<dbReference type="PRINTS" id="PR00107">
    <property type="entry name" value="PHOSPHOCPHPR"/>
</dbReference>
<evidence type="ECO:0000256" key="2">
    <source>
        <dbReference type="ARBA" id="ARBA00020422"/>
    </source>
</evidence>
<comment type="caution">
    <text evidence="5">The sequence shown here is derived from an EMBL/GenBank/DDBJ whole genome shotgun (WGS) entry which is preliminary data.</text>
</comment>
<evidence type="ECO:0000313" key="5">
    <source>
        <dbReference type="EMBL" id="MCT7399566.1"/>
    </source>
</evidence>
<dbReference type="InterPro" id="IPR035895">
    <property type="entry name" value="HPr-like_sf"/>
</dbReference>
<evidence type="ECO:0000259" key="4">
    <source>
        <dbReference type="PROSITE" id="PS51350"/>
    </source>
</evidence>
<dbReference type="NCBIfam" id="TIGR01003">
    <property type="entry name" value="PTS_HPr_family"/>
    <property type="match status" value="1"/>
</dbReference>
<name>A0ABT2M216_9FIRM</name>
<accession>A0ABT2M216</accession>
<dbReference type="Proteomes" id="UP001431199">
    <property type="component" value="Unassembled WGS sequence"/>
</dbReference>
<dbReference type="CDD" id="cd00367">
    <property type="entry name" value="PTS-HPr_like"/>
    <property type="match status" value="1"/>
</dbReference>
<sequence length="86" mass="9189">MTTKDITIGIQTGLEARPVAVCVQVASQFQSKIYVEHGNVKVNAKSIMGMMTLGLASGETVTVTADGEDEVQAIDKIEEYLSNNAE</sequence>
<comment type="function">
    <text evidence="1">General (non sugar-specific) component of the phosphoenolpyruvate-dependent sugar phosphotransferase system (sugar PTS). This major carbohydrate active-transport system catalyzes the phosphorylation of incoming sugar substrates concomitantly with their translocation across the cell membrane. The phosphoryl group from phosphoenolpyruvate (PEP) is transferred to the phosphoryl carrier protein HPr by enzyme I. Phospho-HPr then transfers it to the PTS EIIA domain.</text>
</comment>
<keyword evidence="6" id="KW-1185">Reference proteome</keyword>
<dbReference type="Gene3D" id="3.30.1340.10">
    <property type="entry name" value="HPr-like"/>
    <property type="match status" value="1"/>
</dbReference>
<dbReference type="InterPro" id="IPR050399">
    <property type="entry name" value="HPr"/>
</dbReference>
<dbReference type="PROSITE" id="PS51350">
    <property type="entry name" value="PTS_HPR_DOM"/>
    <property type="match status" value="1"/>
</dbReference>
<dbReference type="EMBL" id="JAODBU010000011">
    <property type="protein sequence ID" value="MCT7399566.1"/>
    <property type="molecule type" value="Genomic_DNA"/>
</dbReference>
<dbReference type="SUPFAM" id="SSF55594">
    <property type="entry name" value="HPr-like"/>
    <property type="match status" value="1"/>
</dbReference>
<feature type="domain" description="HPr" evidence="4">
    <location>
        <begin position="1"/>
        <end position="86"/>
    </location>
</feature>
<evidence type="ECO:0000313" key="6">
    <source>
        <dbReference type="Proteomes" id="UP001431199"/>
    </source>
</evidence>
<organism evidence="5 6">
    <name type="scientific">Eubacterium album</name>
    <dbReference type="NCBI Taxonomy" id="2978477"/>
    <lineage>
        <taxon>Bacteria</taxon>
        <taxon>Bacillati</taxon>
        <taxon>Bacillota</taxon>
        <taxon>Clostridia</taxon>
        <taxon>Eubacteriales</taxon>
        <taxon>Eubacteriaceae</taxon>
        <taxon>Eubacterium</taxon>
    </lineage>
</organism>
<dbReference type="InterPro" id="IPR000032">
    <property type="entry name" value="HPr-like"/>
</dbReference>